<feature type="domain" description="GIY-YIG" evidence="2">
    <location>
        <begin position="9"/>
        <end position="85"/>
    </location>
</feature>
<dbReference type="AlphaFoldDB" id="A0A7X6S4S3"/>
<evidence type="ECO:0000313" key="3">
    <source>
        <dbReference type="EMBL" id="CAH8196543.1"/>
    </source>
</evidence>
<keyword evidence="8" id="KW-1185">Reference proteome</keyword>
<dbReference type="Gene3D" id="3.40.1440.10">
    <property type="entry name" value="GIY-YIG endonuclease"/>
    <property type="match status" value="1"/>
</dbReference>
<dbReference type="Proteomes" id="UP001239257">
    <property type="component" value="Chromosome 2"/>
</dbReference>
<dbReference type="CDD" id="cd10456">
    <property type="entry name" value="GIY-YIG_UPF0213"/>
    <property type="match status" value="1"/>
</dbReference>
<keyword evidence="3" id="KW-0540">Nuclease</keyword>
<name>A0A7X6S4S3_9VIBR</name>
<dbReference type="InterPro" id="IPR000305">
    <property type="entry name" value="GIY-YIG_endonuc"/>
</dbReference>
<gene>
    <name evidence="4" type="ORF">L9X51_04490</name>
    <name evidence="5" type="ORF">PYE51_15225</name>
    <name evidence="6" type="ORF">PYE67_16625</name>
    <name evidence="3" type="ORF">VAE063_1010108</name>
</gene>
<dbReference type="RefSeq" id="WP_168524527.1">
    <property type="nucleotide sequence ID" value="NZ_CALYLA010000026.1"/>
</dbReference>
<keyword evidence="3" id="KW-0255">Endonuclease</keyword>
<dbReference type="Proteomes" id="UP001241226">
    <property type="component" value="Chromosome 2"/>
</dbReference>
<proteinExistence type="inferred from homology"/>
<dbReference type="EMBL" id="CP118712">
    <property type="protein sequence ID" value="WGK87724.1"/>
    <property type="molecule type" value="Genomic_DNA"/>
</dbReference>
<dbReference type="Pfam" id="PF01541">
    <property type="entry name" value="GIY-YIG"/>
    <property type="match status" value="1"/>
</dbReference>
<evidence type="ECO:0000313" key="5">
    <source>
        <dbReference type="EMBL" id="WGK83758.1"/>
    </source>
</evidence>
<evidence type="ECO:0000313" key="7">
    <source>
        <dbReference type="Proteomes" id="UP001140978"/>
    </source>
</evidence>
<dbReference type="GeneID" id="79918785"/>
<reference evidence="3" key="2">
    <citation type="submission" date="2022-06" db="EMBL/GenBank/DDBJ databases">
        <authorList>
            <person name="Goudenege D."/>
            <person name="Le Roux F."/>
        </authorList>
    </citation>
    <scope>NUCLEOTIDE SEQUENCE</scope>
    <source>
        <strain evidence="3">12-063</strain>
    </source>
</reference>
<dbReference type="PANTHER" id="PTHR34477">
    <property type="entry name" value="UPF0213 PROTEIN YHBQ"/>
    <property type="match status" value="1"/>
</dbReference>
<dbReference type="PROSITE" id="PS50164">
    <property type="entry name" value="GIY_YIG"/>
    <property type="match status" value="1"/>
</dbReference>
<evidence type="ECO:0000313" key="8">
    <source>
        <dbReference type="Proteomes" id="UP001152658"/>
    </source>
</evidence>
<dbReference type="Proteomes" id="UP001140978">
    <property type="component" value="Unassembled WGS sequence"/>
</dbReference>
<keyword evidence="3" id="KW-0378">Hydrolase</keyword>
<dbReference type="Proteomes" id="UP001152658">
    <property type="component" value="Unassembled WGS sequence"/>
</dbReference>
<dbReference type="GO" id="GO:0004519">
    <property type="term" value="F:endonuclease activity"/>
    <property type="evidence" value="ECO:0007669"/>
    <property type="project" value="UniProtKB-KW"/>
</dbReference>
<dbReference type="SUPFAM" id="SSF82771">
    <property type="entry name" value="GIY-YIG endonuclease"/>
    <property type="match status" value="1"/>
</dbReference>
<protein>
    <submittedName>
        <fullName evidence="3">Endonuclease containing a URI domain</fullName>
    </submittedName>
    <submittedName>
        <fullName evidence="4">GIY-YIG nuclease family protein</fullName>
    </submittedName>
</protein>
<sequence length="101" mass="11603">MPESYDMSSNWWVYLIRTRHQSLYCGITTDIKRRFAQHQAGKGAKALRGKGPLQLVWSQSLGGSKSHALKIELAIKKLNKRQKEQLVITQEPFYFPTDLPS</sequence>
<evidence type="ECO:0000256" key="1">
    <source>
        <dbReference type="ARBA" id="ARBA00007435"/>
    </source>
</evidence>
<comment type="similarity">
    <text evidence="1">Belongs to the UPF0213 family.</text>
</comment>
<evidence type="ECO:0000313" key="6">
    <source>
        <dbReference type="EMBL" id="WGK87724.1"/>
    </source>
</evidence>
<dbReference type="EMBL" id="JAKNAX010000008">
    <property type="protein sequence ID" value="MDE1345695.1"/>
    <property type="molecule type" value="Genomic_DNA"/>
</dbReference>
<reference evidence="4 9" key="1">
    <citation type="submission" date="2022-02" db="EMBL/GenBank/DDBJ databases">
        <title>Emergence and expansion in Europe of a Vibrio aestuarianus clonal complex pathogenic for oysters.</title>
        <authorList>
            <person name="Mesnil A."/>
            <person name="Travers M.-A."/>
        </authorList>
    </citation>
    <scope>NUCLEOTIDE SEQUENCE</scope>
    <source>
        <strain evidence="4">19_064_15T1</strain>
        <strain evidence="6 9">U17</strain>
        <strain evidence="5">U29</strain>
    </source>
</reference>
<evidence type="ECO:0000259" key="2">
    <source>
        <dbReference type="PROSITE" id="PS50164"/>
    </source>
</evidence>
<dbReference type="EMBL" id="CALYLK010000002">
    <property type="protein sequence ID" value="CAH8196543.1"/>
    <property type="molecule type" value="Genomic_DNA"/>
</dbReference>
<evidence type="ECO:0000313" key="4">
    <source>
        <dbReference type="EMBL" id="MDE1345695.1"/>
    </source>
</evidence>
<dbReference type="InterPro" id="IPR035901">
    <property type="entry name" value="GIY-YIG_endonuc_sf"/>
</dbReference>
<organism evidence="4 7">
    <name type="scientific">Vibrio aestuarianus</name>
    <dbReference type="NCBI Taxonomy" id="28171"/>
    <lineage>
        <taxon>Bacteria</taxon>
        <taxon>Pseudomonadati</taxon>
        <taxon>Pseudomonadota</taxon>
        <taxon>Gammaproteobacteria</taxon>
        <taxon>Vibrionales</taxon>
        <taxon>Vibrionaceae</taxon>
        <taxon>Vibrio</taxon>
    </lineage>
</organism>
<evidence type="ECO:0000313" key="9">
    <source>
        <dbReference type="Proteomes" id="UP001241226"/>
    </source>
</evidence>
<accession>A0A7X6S4S3</accession>
<dbReference type="InterPro" id="IPR050190">
    <property type="entry name" value="UPF0213_domain"/>
</dbReference>
<dbReference type="PANTHER" id="PTHR34477:SF1">
    <property type="entry name" value="UPF0213 PROTEIN YHBQ"/>
    <property type="match status" value="1"/>
</dbReference>
<dbReference type="EMBL" id="CP118710">
    <property type="protein sequence ID" value="WGK83758.1"/>
    <property type="molecule type" value="Genomic_DNA"/>
</dbReference>